<feature type="compositionally biased region" description="Basic and acidic residues" evidence="1">
    <location>
        <begin position="1"/>
        <end position="16"/>
    </location>
</feature>
<proteinExistence type="predicted"/>
<sequence length="74" mass="8647">MPQSKTENKETFLDRLRGHHHHDEHKNENQEGDKPTVNESGLRETLKKDEEGAKKYLKEDQKLEEEGDIYGGLM</sequence>
<feature type="compositionally biased region" description="Basic and acidic residues" evidence="1">
    <location>
        <begin position="24"/>
        <end position="61"/>
    </location>
</feature>
<evidence type="ECO:0000256" key="1">
    <source>
        <dbReference type="SAM" id="MobiDB-lite"/>
    </source>
</evidence>
<organism evidence="2 3">
    <name type="scientific">Aspergillus pseudoustus</name>
    <dbReference type="NCBI Taxonomy" id="1810923"/>
    <lineage>
        <taxon>Eukaryota</taxon>
        <taxon>Fungi</taxon>
        <taxon>Dikarya</taxon>
        <taxon>Ascomycota</taxon>
        <taxon>Pezizomycotina</taxon>
        <taxon>Eurotiomycetes</taxon>
        <taxon>Eurotiomycetidae</taxon>
        <taxon>Eurotiales</taxon>
        <taxon>Aspergillaceae</taxon>
        <taxon>Aspergillus</taxon>
        <taxon>Aspergillus subgen. Nidulantes</taxon>
    </lineage>
</organism>
<evidence type="ECO:0000313" key="3">
    <source>
        <dbReference type="Proteomes" id="UP001610446"/>
    </source>
</evidence>
<gene>
    <name evidence="2" type="ORF">BJY01DRAFT_247646</name>
</gene>
<accession>A0ABR4JZM4</accession>
<protein>
    <submittedName>
        <fullName evidence="2">Uncharacterized protein</fullName>
    </submittedName>
</protein>
<keyword evidence="3" id="KW-1185">Reference proteome</keyword>
<name>A0ABR4JZM4_9EURO</name>
<dbReference type="EMBL" id="JBFXLU010000071">
    <property type="protein sequence ID" value="KAL2845491.1"/>
    <property type="molecule type" value="Genomic_DNA"/>
</dbReference>
<feature type="region of interest" description="Disordered" evidence="1">
    <location>
        <begin position="1"/>
        <end position="74"/>
    </location>
</feature>
<dbReference type="Proteomes" id="UP001610446">
    <property type="component" value="Unassembled WGS sequence"/>
</dbReference>
<evidence type="ECO:0000313" key="2">
    <source>
        <dbReference type="EMBL" id="KAL2845491.1"/>
    </source>
</evidence>
<reference evidence="2 3" key="1">
    <citation type="submission" date="2024-07" db="EMBL/GenBank/DDBJ databases">
        <title>Section-level genome sequencing and comparative genomics of Aspergillus sections Usti and Cavernicolus.</title>
        <authorList>
            <consortium name="Lawrence Berkeley National Laboratory"/>
            <person name="Nybo J.L."/>
            <person name="Vesth T.C."/>
            <person name="Theobald S."/>
            <person name="Frisvad J.C."/>
            <person name="Larsen T.O."/>
            <person name="Kjaerboelling I."/>
            <person name="Rothschild-Mancinelli K."/>
            <person name="Lyhne E.K."/>
            <person name="Kogle M.E."/>
            <person name="Barry K."/>
            <person name="Clum A."/>
            <person name="Na H."/>
            <person name="Ledsgaard L."/>
            <person name="Lin J."/>
            <person name="Lipzen A."/>
            <person name="Kuo A."/>
            <person name="Riley R."/>
            <person name="Mondo S."/>
            <person name="Labutti K."/>
            <person name="Haridas S."/>
            <person name="Pangalinan J."/>
            <person name="Salamov A.A."/>
            <person name="Simmons B.A."/>
            <person name="Magnuson J.K."/>
            <person name="Chen J."/>
            <person name="Drula E."/>
            <person name="Henrissat B."/>
            <person name="Wiebenga A."/>
            <person name="Lubbers R.J."/>
            <person name="Gomes A.C."/>
            <person name="Makela M.R."/>
            <person name="Stajich J."/>
            <person name="Grigoriev I.V."/>
            <person name="Mortensen U.H."/>
            <person name="De Vries R.P."/>
            <person name="Baker S.E."/>
            <person name="Andersen M.R."/>
        </authorList>
    </citation>
    <scope>NUCLEOTIDE SEQUENCE [LARGE SCALE GENOMIC DNA]</scope>
    <source>
        <strain evidence="2 3">CBS 123904</strain>
    </source>
</reference>
<comment type="caution">
    <text evidence="2">The sequence shown here is derived from an EMBL/GenBank/DDBJ whole genome shotgun (WGS) entry which is preliminary data.</text>
</comment>